<dbReference type="PANTHER" id="PTHR12558">
    <property type="entry name" value="CELL DIVISION CYCLE 16,23,27"/>
    <property type="match status" value="1"/>
</dbReference>
<dbReference type="InterPro" id="IPR019734">
    <property type="entry name" value="TPR_rpt"/>
</dbReference>
<evidence type="ECO:0000313" key="4">
    <source>
        <dbReference type="Proteomes" id="UP000587586"/>
    </source>
</evidence>
<feature type="region of interest" description="Disordered" evidence="2">
    <location>
        <begin position="386"/>
        <end position="406"/>
    </location>
</feature>
<dbReference type="Proteomes" id="UP000587586">
    <property type="component" value="Unassembled WGS sequence"/>
</dbReference>
<dbReference type="AlphaFoldDB" id="A0A6V8NBD2"/>
<dbReference type="Pfam" id="PF13374">
    <property type="entry name" value="TPR_10"/>
    <property type="match status" value="1"/>
</dbReference>
<feature type="repeat" description="TPR" evidence="1">
    <location>
        <begin position="139"/>
        <end position="172"/>
    </location>
</feature>
<reference evidence="4" key="1">
    <citation type="submission" date="2020-06" db="EMBL/GenBank/DDBJ databases">
        <title>Draft genomic sequecing of Geomonas sp. Red745.</title>
        <authorList>
            <person name="Itoh H."/>
            <person name="Xu Z.X."/>
            <person name="Ushijima N."/>
            <person name="Masuda Y."/>
            <person name="Shiratori Y."/>
            <person name="Senoo K."/>
        </authorList>
    </citation>
    <scope>NUCLEOTIDE SEQUENCE [LARGE SCALE GENOMIC DNA]</scope>
    <source>
        <strain evidence="4">Red745</strain>
    </source>
</reference>
<dbReference type="SMART" id="SM00028">
    <property type="entry name" value="TPR"/>
    <property type="match status" value="6"/>
</dbReference>
<dbReference type="EMBL" id="BLXZ01000004">
    <property type="protein sequence ID" value="GFO68529.1"/>
    <property type="molecule type" value="Genomic_DNA"/>
</dbReference>
<keyword evidence="4" id="KW-1185">Reference proteome</keyword>
<organism evidence="3 4">
    <name type="scientific">Geomonas limicola</name>
    <dbReference type="NCBI Taxonomy" id="2740186"/>
    <lineage>
        <taxon>Bacteria</taxon>
        <taxon>Pseudomonadati</taxon>
        <taxon>Thermodesulfobacteriota</taxon>
        <taxon>Desulfuromonadia</taxon>
        <taxon>Geobacterales</taxon>
        <taxon>Geobacteraceae</taxon>
        <taxon>Geomonas</taxon>
    </lineage>
</organism>
<evidence type="ECO:0000256" key="2">
    <source>
        <dbReference type="SAM" id="MobiDB-lite"/>
    </source>
</evidence>
<keyword evidence="1" id="KW-0802">TPR repeat</keyword>
<dbReference type="Gene3D" id="1.25.40.10">
    <property type="entry name" value="Tetratricopeptide repeat domain"/>
    <property type="match status" value="2"/>
</dbReference>
<feature type="repeat" description="TPR" evidence="1">
    <location>
        <begin position="37"/>
        <end position="70"/>
    </location>
</feature>
<feature type="repeat" description="TPR" evidence="1">
    <location>
        <begin position="173"/>
        <end position="206"/>
    </location>
</feature>
<feature type="repeat" description="TPR" evidence="1">
    <location>
        <begin position="71"/>
        <end position="104"/>
    </location>
</feature>
<dbReference type="PANTHER" id="PTHR12558:SF13">
    <property type="entry name" value="CELL DIVISION CYCLE PROTEIN 27 HOMOLOG"/>
    <property type="match status" value="1"/>
</dbReference>
<dbReference type="SUPFAM" id="SSF48452">
    <property type="entry name" value="TPR-like"/>
    <property type="match status" value="1"/>
</dbReference>
<dbReference type="Pfam" id="PF14559">
    <property type="entry name" value="TPR_19"/>
    <property type="match status" value="1"/>
</dbReference>
<feature type="repeat" description="TPR" evidence="1">
    <location>
        <begin position="105"/>
        <end position="138"/>
    </location>
</feature>
<sequence length="406" mass="43623">MASLLDGATTTSTSEKASAYDIYTTLSTQSSQMSNLAKSALSSGLAFYQKKDYTRAQKEIQRSLAMDPSSTQATNYLAKTFEAQKKYAEAIKTYKNSLALDPQQDTVNLALGNIYLQQKKYNDAEKQFKQSIKLNPQDTVAPYTLGQMYQQQARYSDAEAQFKKVIRMAPHDANPLYALGATYNKEGKSAEAVTVLKQAVALKPKMAAAHLELGTAYAALGDTANANLEVERLTALNSTQGALLKAIVAKPKFVAGGGGDADSFPSALGPGTSLFGLLGVDSNTGTPNNSKLFTFTFSFDSDMDGTSVQDTRNWTITKASGGAAGYYNNLQPVLPTEAYIPQNPVSVSYDPNQRQATVTFLLTQNSTGDATIDPSHMVFKFAGKDSKGKTMDPTADQYDGAASDVF</sequence>
<proteinExistence type="predicted"/>
<dbReference type="PROSITE" id="PS50005">
    <property type="entry name" value="TPR"/>
    <property type="match status" value="5"/>
</dbReference>
<dbReference type="RefSeq" id="WP_183361084.1">
    <property type="nucleotide sequence ID" value="NZ_BLXZ01000004.1"/>
</dbReference>
<evidence type="ECO:0000256" key="1">
    <source>
        <dbReference type="PROSITE-ProRule" id="PRU00339"/>
    </source>
</evidence>
<evidence type="ECO:0000313" key="3">
    <source>
        <dbReference type="EMBL" id="GFO68529.1"/>
    </source>
</evidence>
<dbReference type="InterPro" id="IPR011990">
    <property type="entry name" value="TPR-like_helical_dom_sf"/>
</dbReference>
<name>A0A6V8NBD2_9BACT</name>
<gene>
    <name evidence="3" type="ORF">GMLC_21080</name>
</gene>
<accession>A0A6V8NBD2</accession>
<protein>
    <submittedName>
        <fullName evidence="3">Uncharacterized protein</fullName>
    </submittedName>
</protein>
<dbReference type="Pfam" id="PF13414">
    <property type="entry name" value="TPR_11"/>
    <property type="match status" value="1"/>
</dbReference>
<comment type="caution">
    <text evidence="3">The sequence shown here is derived from an EMBL/GenBank/DDBJ whole genome shotgun (WGS) entry which is preliminary data.</text>
</comment>